<evidence type="ECO:0000313" key="2">
    <source>
        <dbReference type="Proteomes" id="UP001056778"/>
    </source>
</evidence>
<name>A0ACB9TSF4_HOLOL</name>
<dbReference type="EMBL" id="CM043015">
    <property type="protein sequence ID" value="KAI4469760.1"/>
    <property type="molecule type" value="Genomic_DNA"/>
</dbReference>
<dbReference type="Proteomes" id="UP001056778">
    <property type="component" value="Chromosome 1"/>
</dbReference>
<evidence type="ECO:0000313" key="1">
    <source>
        <dbReference type="EMBL" id="KAI4469760.1"/>
    </source>
</evidence>
<organism evidence="1 2">
    <name type="scientific">Holotrichia oblita</name>
    <name type="common">Chafer beetle</name>
    <dbReference type="NCBI Taxonomy" id="644536"/>
    <lineage>
        <taxon>Eukaryota</taxon>
        <taxon>Metazoa</taxon>
        <taxon>Ecdysozoa</taxon>
        <taxon>Arthropoda</taxon>
        <taxon>Hexapoda</taxon>
        <taxon>Insecta</taxon>
        <taxon>Pterygota</taxon>
        <taxon>Neoptera</taxon>
        <taxon>Endopterygota</taxon>
        <taxon>Coleoptera</taxon>
        <taxon>Polyphaga</taxon>
        <taxon>Scarabaeiformia</taxon>
        <taxon>Scarabaeidae</taxon>
        <taxon>Melolonthinae</taxon>
        <taxon>Holotrichia</taxon>
    </lineage>
</organism>
<gene>
    <name evidence="1" type="ORF">MML48_1g10972</name>
</gene>
<accession>A0ACB9TSF4</accession>
<proteinExistence type="predicted"/>
<protein>
    <submittedName>
        <fullName evidence="1">Mitochondrial atp synthase coupling factor b</fullName>
    </submittedName>
</protein>
<comment type="caution">
    <text evidence="1">The sequence shown here is derived from an EMBL/GenBank/DDBJ whole genome shotgun (WGS) entry which is preliminary data.</text>
</comment>
<keyword evidence="2" id="KW-1185">Reference proteome</keyword>
<sequence length="320" mass="37486">MVFTVALVSIATRHRFQDIDTDVIQDIGESIPQSNKLIMFTFTRRRILPVVNTQICLYTETSKDVKPITPDVELAKQSAVSGRETSSEVTSSDSIKWRTPWHQKEGQYYSVLRTFYSEHNNTKLMKLMQAPIDLSPSAIRRWWADKKKFNQVVMQQYIPERNRTLGNELAAAHFIVYRGGSVKFFGQDFWIKANQFNRYQLPNRFEADWHLQAIDCSGMELHYEGLVNLRDLEKIEWFSVRGCENMDDWCMDRISNIFARTLLYLDIRDCPNITHRGLAALVKMSKLKIVYLDDITYTNEYEMTCLMLQQVLPDLDIRIE</sequence>
<reference evidence="1" key="1">
    <citation type="submission" date="2022-04" db="EMBL/GenBank/DDBJ databases">
        <title>Chromosome-scale genome assembly of Holotrichia oblita Faldermann.</title>
        <authorList>
            <person name="Rongchong L."/>
        </authorList>
    </citation>
    <scope>NUCLEOTIDE SEQUENCE</scope>
    <source>
        <strain evidence="1">81SQS9</strain>
    </source>
</reference>